<proteinExistence type="inferred from homology"/>
<keyword evidence="5 9" id="KW-0418">Kinase</keyword>
<dbReference type="Gene3D" id="3.30.70.141">
    <property type="entry name" value="Nucleoside diphosphate kinase-like domain"/>
    <property type="match status" value="1"/>
</dbReference>
<evidence type="ECO:0000256" key="8">
    <source>
        <dbReference type="PROSITE-ProRule" id="PRU00706"/>
    </source>
</evidence>
<dbReference type="AlphaFoldDB" id="A0A507C2X2"/>
<evidence type="ECO:0000313" key="11">
    <source>
        <dbReference type="EMBL" id="TPX35477.1"/>
    </source>
</evidence>
<dbReference type="PROSITE" id="PS00469">
    <property type="entry name" value="NDPK"/>
    <property type="match status" value="1"/>
</dbReference>
<comment type="caution">
    <text evidence="8">Lacks conserved residue(s) required for the propagation of feature annotation.</text>
</comment>
<dbReference type="EMBL" id="QEAO01000008">
    <property type="protein sequence ID" value="TPX35477.1"/>
    <property type="molecule type" value="Genomic_DNA"/>
</dbReference>
<comment type="catalytic activity">
    <reaction evidence="9">
        <text>a 2'-deoxyribonucleoside 5'-diphosphate + ATP = a 2'-deoxyribonucleoside 5'-triphosphate + ADP</text>
        <dbReference type="Rhea" id="RHEA:44640"/>
        <dbReference type="ChEBI" id="CHEBI:30616"/>
        <dbReference type="ChEBI" id="CHEBI:61560"/>
        <dbReference type="ChEBI" id="CHEBI:73316"/>
        <dbReference type="ChEBI" id="CHEBI:456216"/>
        <dbReference type="EC" id="2.7.4.6"/>
    </reaction>
</comment>
<dbReference type="InterPro" id="IPR034907">
    <property type="entry name" value="NDK-like_dom"/>
</dbReference>
<dbReference type="RefSeq" id="XP_031025950.1">
    <property type="nucleotide sequence ID" value="XM_031168083.1"/>
</dbReference>
<evidence type="ECO:0000256" key="3">
    <source>
        <dbReference type="ARBA" id="ARBA00022679"/>
    </source>
</evidence>
<accession>A0A507C2X2</accession>
<dbReference type="InterPro" id="IPR023005">
    <property type="entry name" value="Nucleoside_diP_kinase_AS"/>
</dbReference>
<dbReference type="GO" id="GO:0009117">
    <property type="term" value="P:nucleotide metabolic process"/>
    <property type="evidence" value="ECO:0007669"/>
    <property type="project" value="UniProtKB-KW"/>
</dbReference>
<protein>
    <recommendedName>
        <fullName evidence="2 9">Nucleoside diphosphate kinase</fullName>
        <ecNumber evidence="9">2.7.4.6</ecNumber>
    </recommendedName>
</protein>
<evidence type="ECO:0000256" key="2">
    <source>
        <dbReference type="ARBA" id="ARBA00017632"/>
    </source>
</evidence>
<evidence type="ECO:0000256" key="4">
    <source>
        <dbReference type="ARBA" id="ARBA00022741"/>
    </source>
</evidence>
<dbReference type="InterPro" id="IPR036850">
    <property type="entry name" value="NDK-like_dom_sf"/>
</dbReference>
<dbReference type="SMART" id="SM00562">
    <property type="entry name" value="NDK"/>
    <property type="match status" value="1"/>
</dbReference>
<dbReference type="PROSITE" id="PS51374">
    <property type="entry name" value="NDPK_LIKE"/>
    <property type="match status" value="1"/>
</dbReference>
<evidence type="ECO:0000256" key="5">
    <source>
        <dbReference type="ARBA" id="ARBA00022777"/>
    </source>
</evidence>
<evidence type="ECO:0000259" key="10">
    <source>
        <dbReference type="SMART" id="SM00562"/>
    </source>
</evidence>
<name>A0A507C2X2_9FUNG</name>
<feature type="domain" description="Nucleoside diphosphate kinase-like" evidence="10">
    <location>
        <begin position="1"/>
        <end position="71"/>
    </location>
</feature>
<keyword evidence="6 9" id="KW-0067">ATP-binding</keyword>
<dbReference type="PANTHER" id="PTHR46161:SF3">
    <property type="entry name" value="NUCLEOSIDE DIPHOSPHATE KINASE DDB_G0292928-RELATED"/>
    <property type="match status" value="1"/>
</dbReference>
<sequence>MILRHERDAITSWREVIGPTQPIRAKRTPPSSSLRALYGISDTRNSFHGSDSPESAKEEIEFFFPERSQIL</sequence>
<dbReference type="Proteomes" id="UP000319731">
    <property type="component" value="Unassembled WGS sequence"/>
</dbReference>
<keyword evidence="3 9" id="KW-0808">Transferase</keyword>
<keyword evidence="4 9" id="KW-0547">Nucleotide-binding</keyword>
<organism evidence="11 12">
    <name type="scientific">Synchytrium microbalum</name>
    <dbReference type="NCBI Taxonomy" id="1806994"/>
    <lineage>
        <taxon>Eukaryota</taxon>
        <taxon>Fungi</taxon>
        <taxon>Fungi incertae sedis</taxon>
        <taxon>Chytridiomycota</taxon>
        <taxon>Chytridiomycota incertae sedis</taxon>
        <taxon>Chytridiomycetes</taxon>
        <taxon>Synchytriales</taxon>
        <taxon>Synchytriaceae</taxon>
        <taxon>Synchytrium</taxon>
    </lineage>
</organism>
<comment type="similarity">
    <text evidence="1 8">Belongs to the NDK family.</text>
</comment>
<dbReference type="OrthoDB" id="2162449at2759"/>
<dbReference type="EC" id="2.7.4.6" evidence="9"/>
<evidence type="ECO:0000256" key="9">
    <source>
        <dbReference type="RuleBase" id="RU004013"/>
    </source>
</evidence>
<dbReference type="Pfam" id="PF00334">
    <property type="entry name" value="NDK"/>
    <property type="match status" value="1"/>
</dbReference>
<dbReference type="SUPFAM" id="SSF54919">
    <property type="entry name" value="Nucleoside diphosphate kinase, NDK"/>
    <property type="match status" value="1"/>
</dbReference>
<dbReference type="STRING" id="1806994.A0A507C2X2"/>
<evidence type="ECO:0000256" key="6">
    <source>
        <dbReference type="ARBA" id="ARBA00022840"/>
    </source>
</evidence>
<gene>
    <name evidence="11" type="primary">YNK1</name>
    <name evidence="11" type="ORF">SmJEL517_g02155</name>
</gene>
<evidence type="ECO:0000313" key="12">
    <source>
        <dbReference type="Proteomes" id="UP000319731"/>
    </source>
</evidence>
<dbReference type="PANTHER" id="PTHR46161">
    <property type="entry name" value="NUCLEOSIDE DIPHOSPHATE KINASE"/>
    <property type="match status" value="1"/>
</dbReference>
<reference evidence="11 12" key="1">
    <citation type="journal article" date="2019" name="Sci. Rep.">
        <title>Comparative genomics of chytrid fungi reveal insights into the obligate biotrophic and pathogenic lifestyle of Synchytrium endobioticum.</title>
        <authorList>
            <person name="van de Vossenberg B.T.L.H."/>
            <person name="Warris S."/>
            <person name="Nguyen H.D.T."/>
            <person name="van Gent-Pelzer M.P.E."/>
            <person name="Joly D.L."/>
            <person name="van de Geest H.C."/>
            <person name="Bonants P.J.M."/>
            <person name="Smith D.S."/>
            <person name="Levesque C.A."/>
            <person name="van der Lee T.A.J."/>
        </authorList>
    </citation>
    <scope>NUCLEOTIDE SEQUENCE [LARGE SCALE GENOMIC DNA]</scope>
    <source>
        <strain evidence="11 12">JEL517</strain>
    </source>
</reference>
<dbReference type="GO" id="GO:0005524">
    <property type="term" value="F:ATP binding"/>
    <property type="evidence" value="ECO:0007669"/>
    <property type="project" value="UniProtKB-KW"/>
</dbReference>
<evidence type="ECO:0000256" key="1">
    <source>
        <dbReference type="ARBA" id="ARBA00008142"/>
    </source>
</evidence>
<comment type="caution">
    <text evidence="11">The sequence shown here is derived from an EMBL/GenBank/DDBJ whole genome shotgun (WGS) entry which is preliminary data.</text>
</comment>
<evidence type="ECO:0000256" key="7">
    <source>
        <dbReference type="ARBA" id="ARBA00023080"/>
    </source>
</evidence>
<dbReference type="GeneID" id="42003380"/>
<keyword evidence="7" id="KW-0546">Nucleotide metabolism</keyword>
<keyword evidence="12" id="KW-1185">Reference proteome</keyword>
<dbReference type="GO" id="GO:0004550">
    <property type="term" value="F:nucleoside diphosphate kinase activity"/>
    <property type="evidence" value="ECO:0007669"/>
    <property type="project" value="UniProtKB-EC"/>
</dbReference>